<proteinExistence type="predicted"/>
<reference evidence="1 2" key="1">
    <citation type="journal article" date="2015" name="Genome Announc.">
        <title>Complete genome sequences for 35 biothreat assay-relevant bacillus species.</title>
        <authorList>
            <person name="Johnson S.L."/>
            <person name="Daligault H.E."/>
            <person name="Davenport K.W."/>
            <person name="Jaissle J."/>
            <person name="Frey K.G."/>
            <person name="Ladner J.T."/>
            <person name="Broomall S.M."/>
            <person name="Bishop-Lilly K.A."/>
            <person name="Bruce D.C."/>
            <person name="Gibbons H.S."/>
            <person name="Coyne S.R."/>
            <person name="Lo C.C."/>
            <person name="Meincke L."/>
            <person name="Munk A.C."/>
            <person name="Koroleva G.I."/>
            <person name="Rosenzweig C.N."/>
            <person name="Palacios G.F."/>
            <person name="Redden C.L."/>
            <person name="Minogue T.D."/>
            <person name="Chain P.S."/>
        </authorList>
    </citation>
    <scope>NUCLEOTIDE SEQUENCE [LARGE SCALE GENOMIC DNA]</scope>
    <source>
        <strain evidence="2">ATCC 14581 / DSM 32 / JCM 2506 / NBRC 15308 / NCIMB 9376 / NCTC 10342 / NRRL B-14308 / VKM B-512</strain>
    </source>
</reference>
<gene>
    <name evidence="1" type="ORF">BG04_2988</name>
</gene>
<name>A0A0B6AHD5_PRIM2</name>
<dbReference type="HOGENOM" id="CLU_089561_0_0_9"/>
<dbReference type="KEGG" id="bmeg:BG04_2988"/>
<dbReference type="AlphaFoldDB" id="A0A0B6AHD5"/>
<organism evidence="1 2">
    <name type="scientific">Priestia megaterium (strain ATCC 14581 / DSM 32 / CCUG 1817 / JCM 2506 / NBRC 15308 / NCIMB 9376 / NCTC 10342 / NRRL B-14308 / VKM B-512 / Ford 19)</name>
    <name type="common">Bacillus megaterium</name>
    <dbReference type="NCBI Taxonomy" id="1348623"/>
    <lineage>
        <taxon>Bacteria</taxon>
        <taxon>Bacillati</taxon>
        <taxon>Bacillota</taxon>
        <taxon>Bacilli</taxon>
        <taxon>Bacillales</taxon>
        <taxon>Bacillaceae</taxon>
        <taxon>Priestia</taxon>
    </lineage>
</organism>
<dbReference type="GeneID" id="93641054"/>
<evidence type="ECO:0000313" key="1">
    <source>
        <dbReference type="EMBL" id="AJI20417.1"/>
    </source>
</evidence>
<sequence>MPIVSTSTWTEPKEISRYLARYFKKLKEKEYMELLFNYGMCPPSLMFIKELEEMKKRQVWKKVKAHYEKLKKAWNGPDVAVLVLPSNPRNRKMQREFNGRAGVAFTDKLFVFMTSHTSDEEMLAVLTHEYHHVCRLKAINKSDETITLLDAMMMEGLAERAVEEYCGKKYLAPWTNYYTIEEAKKMWEKHVKPYYNLRADEKKYDQLLFGQNWYPEMMGYNIGYHLVTSCMKPHTLTTTQLLPLSTNTILKKSAFQL</sequence>
<dbReference type="Pfam" id="PF10026">
    <property type="entry name" value="DUF2268"/>
    <property type="match status" value="1"/>
</dbReference>
<evidence type="ECO:0000313" key="2">
    <source>
        <dbReference type="Proteomes" id="UP000031829"/>
    </source>
</evidence>
<dbReference type="Proteomes" id="UP000031829">
    <property type="component" value="Chromosome"/>
</dbReference>
<dbReference type="RefSeq" id="WP_016763040.1">
    <property type="nucleotide sequence ID" value="NZ_BCVB01000007.1"/>
</dbReference>
<accession>A0A0B6AHD5</accession>
<protein>
    <submittedName>
        <fullName evidence="1">Uncharacterized protein</fullName>
    </submittedName>
</protein>
<dbReference type="EMBL" id="CP009920">
    <property type="protein sequence ID" value="AJI20417.1"/>
    <property type="molecule type" value="Genomic_DNA"/>
</dbReference>
<dbReference type="InterPro" id="IPR018728">
    <property type="entry name" value="DUF2268"/>
</dbReference>